<keyword evidence="5" id="KW-0472">Membrane</keyword>
<dbReference type="Pfam" id="PF25967">
    <property type="entry name" value="RND-MFP_C"/>
    <property type="match status" value="1"/>
</dbReference>
<gene>
    <name evidence="10" type="ORF">J2T07_001113</name>
</gene>
<dbReference type="InterPro" id="IPR058625">
    <property type="entry name" value="MdtA-like_BSH"/>
</dbReference>
<evidence type="ECO:0000259" key="6">
    <source>
        <dbReference type="Pfam" id="PF25876"/>
    </source>
</evidence>
<feature type="compositionally biased region" description="Basic and acidic residues" evidence="4">
    <location>
        <begin position="382"/>
        <end position="399"/>
    </location>
</feature>
<keyword evidence="3" id="KW-0813">Transport</keyword>
<dbReference type="Gene3D" id="2.40.50.100">
    <property type="match status" value="1"/>
</dbReference>
<evidence type="ECO:0000256" key="2">
    <source>
        <dbReference type="ARBA" id="ARBA00009477"/>
    </source>
</evidence>
<protein>
    <submittedName>
        <fullName evidence="10">RND family efflux transporter MFP subunit</fullName>
    </submittedName>
</protein>
<feature type="transmembrane region" description="Helical" evidence="5">
    <location>
        <begin position="16"/>
        <end position="34"/>
    </location>
</feature>
<proteinExistence type="inferred from homology"/>
<dbReference type="InterPro" id="IPR058624">
    <property type="entry name" value="MdtA-like_HH"/>
</dbReference>
<dbReference type="Pfam" id="PF25876">
    <property type="entry name" value="HH_MFP_RND"/>
    <property type="match status" value="1"/>
</dbReference>
<dbReference type="Pfam" id="PF25917">
    <property type="entry name" value="BSH_RND"/>
    <property type="match status" value="1"/>
</dbReference>
<name>A0ABT9SVC1_9GAMM</name>
<dbReference type="Pfam" id="PF25954">
    <property type="entry name" value="Beta-barrel_RND_2"/>
    <property type="match status" value="1"/>
</dbReference>
<comment type="similarity">
    <text evidence="2">Belongs to the membrane fusion protein (MFP) (TC 8.A.1) family.</text>
</comment>
<feature type="domain" description="CusB-like beta-barrel" evidence="8">
    <location>
        <begin position="232"/>
        <end position="302"/>
    </location>
</feature>
<dbReference type="Gene3D" id="2.40.30.170">
    <property type="match status" value="1"/>
</dbReference>
<dbReference type="InterPro" id="IPR058792">
    <property type="entry name" value="Beta-barrel_RND_2"/>
</dbReference>
<dbReference type="Gene3D" id="1.10.287.470">
    <property type="entry name" value="Helix hairpin bin"/>
    <property type="match status" value="1"/>
</dbReference>
<keyword evidence="5" id="KW-0812">Transmembrane</keyword>
<evidence type="ECO:0000259" key="9">
    <source>
        <dbReference type="Pfam" id="PF25967"/>
    </source>
</evidence>
<dbReference type="InterPro" id="IPR006143">
    <property type="entry name" value="RND_pump_MFP"/>
</dbReference>
<dbReference type="RefSeq" id="WP_306848031.1">
    <property type="nucleotide sequence ID" value="NZ_JAUSSK010000002.1"/>
</dbReference>
<feature type="domain" description="Multidrug resistance protein MdtA-like barrel-sandwich hybrid" evidence="7">
    <location>
        <begin position="82"/>
        <end position="214"/>
    </location>
</feature>
<evidence type="ECO:0000259" key="7">
    <source>
        <dbReference type="Pfam" id="PF25917"/>
    </source>
</evidence>
<evidence type="ECO:0000256" key="4">
    <source>
        <dbReference type="SAM" id="MobiDB-lite"/>
    </source>
</evidence>
<feature type="domain" description="Multidrug resistance protein MdtA-like alpha-helical hairpin" evidence="6">
    <location>
        <begin position="119"/>
        <end position="179"/>
    </location>
</feature>
<evidence type="ECO:0000259" key="8">
    <source>
        <dbReference type="Pfam" id="PF25954"/>
    </source>
</evidence>
<dbReference type="InterPro" id="IPR058627">
    <property type="entry name" value="MdtA-like_C"/>
</dbReference>
<dbReference type="NCBIfam" id="TIGR01730">
    <property type="entry name" value="RND_mfp"/>
    <property type="match status" value="1"/>
</dbReference>
<feature type="domain" description="Multidrug resistance protein MdtA-like C-terminal permuted SH3" evidence="9">
    <location>
        <begin position="312"/>
        <end position="363"/>
    </location>
</feature>
<reference evidence="10 11" key="1">
    <citation type="submission" date="2023-07" db="EMBL/GenBank/DDBJ databases">
        <title>Sorghum-associated microbial communities from plants grown in Nebraska, USA.</title>
        <authorList>
            <person name="Schachtman D."/>
        </authorList>
    </citation>
    <scope>NUCLEOTIDE SEQUENCE [LARGE SCALE GENOMIC DNA]</scope>
    <source>
        <strain evidence="10 11">CC60</strain>
    </source>
</reference>
<comment type="caution">
    <text evidence="10">The sequence shown here is derived from an EMBL/GenBank/DDBJ whole genome shotgun (WGS) entry which is preliminary data.</text>
</comment>
<evidence type="ECO:0000313" key="10">
    <source>
        <dbReference type="EMBL" id="MDQ0008936.1"/>
    </source>
</evidence>
<dbReference type="Proteomes" id="UP001237737">
    <property type="component" value="Unassembled WGS sequence"/>
</dbReference>
<sequence>MSPDTLQTPPPRRLRLAGIIAAIVVLAIVVAGVATRANDSRKLREWTEAQSVPTVNVVTPEGGQGGGELNLPGRLQAYARAPIFARTSGYLKYWKADIGQKVKAGELLAEIETPDLDQQLLQARADLASARANEALAQTTARRWQTMRDSDSVSKQEVDEKVGDYDAKHALAQAAQANLERIEALKSFAKLVAPFDGVVTARETDVGALINAGGGGQELFVVSDVRKLRMYVNVPQNYAPSIKQGAIVKLAVPEYPGQTFTGTIESSSSAINAASGTTLVQVSVDNADGRLLPGGYASVTFDLPANAALLRVPASALVFDNSGLRVAVVDGQDKVKFKDVTIARDFGKTVQLGSGLAAGDRLIESPPDGLADGDTVRINPPKKTEGEQAKKADGDHAKA</sequence>
<organism evidence="10 11">
    <name type="scientific">Luteibacter jiangsuensis</name>
    <dbReference type="NCBI Taxonomy" id="637577"/>
    <lineage>
        <taxon>Bacteria</taxon>
        <taxon>Pseudomonadati</taxon>
        <taxon>Pseudomonadota</taxon>
        <taxon>Gammaproteobacteria</taxon>
        <taxon>Lysobacterales</taxon>
        <taxon>Rhodanobacteraceae</taxon>
        <taxon>Luteibacter</taxon>
    </lineage>
</organism>
<evidence type="ECO:0000256" key="1">
    <source>
        <dbReference type="ARBA" id="ARBA00004196"/>
    </source>
</evidence>
<evidence type="ECO:0000256" key="5">
    <source>
        <dbReference type="SAM" id="Phobius"/>
    </source>
</evidence>
<feature type="region of interest" description="Disordered" evidence="4">
    <location>
        <begin position="361"/>
        <end position="399"/>
    </location>
</feature>
<dbReference type="PANTHER" id="PTHR30469">
    <property type="entry name" value="MULTIDRUG RESISTANCE PROTEIN MDTA"/>
    <property type="match status" value="1"/>
</dbReference>
<evidence type="ECO:0000313" key="11">
    <source>
        <dbReference type="Proteomes" id="UP001237737"/>
    </source>
</evidence>
<dbReference type="EMBL" id="JAUSSK010000002">
    <property type="protein sequence ID" value="MDQ0008936.1"/>
    <property type="molecule type" value="Genomic_DNA"/>
</dbReference>
<comment type="subcellular location">
    <subcellularLocation>
        <location evidence="1">Cell envelope</location>
    </subcellularLocation>
</comment>
<keyword evidence="5" id="KW-1133">Transmembrane helix</keyword>
<evidence type="ECO:0000256" key="3">
    <source>
        <dbReference type="ARBA" id="ARBA00022448"/>
    </source>
</evidence>
<dbReference type="SUPFAM" id="SSF111369">
    <property type="entry name" value="HlyD-like secretion proteins"/>
    <property type="match status" value="1"/>
</dbReference>
<accession>A0ABT9SVC1</accession>
<dbReference type="PANTHER" id="PTHR30469:SF37">
    <property type="entry name" value="RAGD PROTEIN"/>
    <property type="match status" value="1"/>
</dbReference>
<dbReference type="Gene3D" id="2.40.420.20">
    <property type="match status" value="1"/>
</dbReference>
<keyword evidence="11" id="KW-1185">Reference proteome</keyword>